<keyword evidence="1" id="KW-0472">Membrane</keyword>
<evidence type="ECO:0000256" key="1">
    <source>
        <dbReference type="SAM" id="Phobius"/>
    </source>
</evidence>
<keyword evidence="1" id="KW-0812">Transmembrane</keyword>
<keyword evidence="1" id="KW-1133">Transmembrane helix</keyword>
<gene>
    <name evidence="2" type="ORF">SAMN05421507_105183</name>
</gene>
<evidence type="ECO:0000313" key="3">
    <source>
        <dbReference type="Proteomes" id="UP000199691"/>
    </source>
</evidence>
<feature type="transmembrane region" description="Helical" evidence="1">
    <location>
        <begin position="81"/>
        <end position="101"/>
    </location>
</feature>
<evidence type="ECO:0000313" key="2">
    <source>
        <dbReference type="EMBL" id="SDP08047.1"/>
    </source>
</evidence>
<sequence>MRTHHRPIRFAAPLVLVAGDNEQYLADRLDQVHRAMRQGDVDDVLRQVGHVRGESDPQTADTLMRLALDRELKESRKKIRLWMALAIVLAVGAAITIAVLVPKTRLGTVVDTATTVTQTMVSTVPVPVATPAAPGSSVVPPAPAPDGSNFTVLHELTDITMGGPICGELNEGKLDIDNLEPDHRTASISTCTLQFKLDASGGRYIAKAPLTQPTAQECATQSKRGSQTWWDRDEVKAGEFAVCVTSKKGNVAWVKVVGVDVQGRMTLQVVVWAPGQR</sequence>
<accession>A0A1H0PSD5</accession>
<reference evidence="3" key="1">
    <citation type="submission" date="2016-10" db="EMBL/GenBank/DDBJ databases">
        <authorList>
            <person name="Varghese N."/>
            <person name="Submissions S."/>
        </authorList>
    </citation>
    <scope>NUCLEOTIDE SEQUENCE [LARGE SCALE GENOMIC DNA]</scope>
    <source>
        <strain evidence="3">CGMCC 4.6609</strain>
    </source>
</reference>
<proteinExistence type="predicted"/>
<keyword evidence="3" id="KW-1185">Reference proteome</keyword>
<name>A0A1H0PSD5_9PSEU</name>
<dbReference type="STRING" id="641025.SAMN05421507_105183"/>
<dbReference type="EMBL" id="FNIX01000005">
    <property type="protein sequence ID" value="SDP08047.1"/>
    <property type="molecule type" value="Genomic_DNA"/>
</dbReference>
<dbReference type="Proteomes" id="UP000199691">
    <property type="component" value="Unassembled WGS sequence"/>
</dbReference>
<protein>
    <submittedName>
        <fullName evidence="2">Uncharacterized protein</fullName>
    </submittedName>
</protein>
<dbReference type="AlphaFoldDB" id="A0A1H0PSD5"/>
<organism evidence="2 3">
    <name type="scientific">Lentzea jiangxiensis</name>
    <dbReference type="NCBI Taxonomy" id="641025"/>
    <lineage>
        <taxon>Bacteria</taxon>
        <taxon>Bacillati</taxon>
        <taxon>Actinomycetota</taxon>
        <taxon>Actinomycetes</taxon>
        <taxon>Pseudonocardiales</taxon>
        <taxon>Pseudonocardiaceae</taxon>
        <taxon>Lentzea</taxon>
    </lineage>
</organism>